<gene>
    <name evidence="3" type="ORF">KK083_28610</name>
</gene>
<dbReference type="Proteomes" id="UP001319200">
    <property type="component" value="Unassembled WGS sequence"/>
</dbReference>
<comment type="caution">
    <text evidence="3">The sequence shown here is derived from an EMBL/GenBank/DDBJ whole genome shotgun (WGS) entry which is preliminary data.</text>
</comment>
<sequence length="296" mass="31817">MKKLNVLMPALAVIALACQSQKETSSATTADTTAVAPPPVTLKLKWETDTVLTTCESVLYDKERDVLYVANINGVPDKKDGNGFISKVSLDGKVTEAQWAKGMDAPKGMGLANGKLYVADIDRVHEIDPATGKITKTHSVAGAKFLNDITTDATGKVYISDTGGGTISVIENGKLSKWLEGLAGPNGLLAENGTMLMVLWDSTNLNTIDVTGKQVTVRTDSIENPDGIEAIGNGAYFVSSWNGMVHYISPEWKKTLVLDTRADSVSAADIEYIQEKNLLLVPGFFKNKVMAYEVTK</sequence>
<feature type="chain" id="PRO_5043026734" evidence="1">
    <location>
        <begin position="23"/>
        <end position="296"/>
    </location>
</feature>
<dbReference type="EMBL" id="JAHESF010000050">
    <property type="protein sequence ID" value="MBT1700888.1"/>
    <property type="molecule type" value="Genomic_DNA"/>
</dbReference>
<evidence type="ECO:0000313" key="4">
    <source>
        <dbReference type="Proteomes" id="UP001319200"/>
    </source>
</evidence>
<dbReference type="Pfam" id="PF08450">
    <property type="entry name" value="SGL"/>
    <property type="match status" value="1"/>
</dbReference>
<dbReference type="AlphaFoldDB" id="A0AAP2DT76"/>
<dbReference type="RefSeq" id="WP_254169576.1">
    <property type="nucleotide sequence ID" value="NZ_JAHESF010000050.1"/>
</dbReference>
<protein>
    <submittedName>
        <fullName evidence="3">SMP-30/gluconolactonase/LRE family protein</fullName>
    </submittedName>
</protein>
<organism evidence="3 4">
    <name type="scientific">Chryseosolibacter histidini</name>
    <dbReference type="NCBI Taxonomy" id="2782349"/>
    <lineage>
        <taxon>Bacteria</taxon>
        <taxon>Pseudomonadati</taxon>
        <taxon>Bacteroidota</taxon>
        <taxon>Cytophagia</taxon>
        <taxon>Cytophagales</taxon>
        <taxon>Chryseotaleaceae</taxon>
        <taxon>Chryseosolibacter</taxon>
    </lineage>
</organism>
<dbReference type="PROSITE" id="PS51257">
    <property type="entry name" value="PROKAR_LIPOPROTEIN"/>
    <property type="match status" value="1"/>
</dbReference>
<feature type="domain" description="SMP-30/Gluconolactonase/LRE-like region" evidence="2">
    <location>
        <begin position="56"/>
        <end position="253"/>
    </location>
</feature>
<evidence type="ECO:0000256" key="1">
    <source>
        <dbReference type="SAM" id="SignalP"/>
    </source>
</evidence>
<keyword evidence="4" id="KW-1185">Reference proteome</keyword>
<evidence type="ECO:0000313" key="3">
    <source>
        <dbReference type="EMBL" id="MBT1700888.1"/>
    </source>
</evidence>
<dbReference type="Gene3D" id="2.120.10.30">
    <property type="entry name" value="TolB, C-terminal domain"/>
    <property type="match status" value="1"/>
</dbReference>
<dbReference type="InterPro" id="IPR011042">
    <property type="entry name" value="6-blade_b-propeller_TolB-like"/>
</dbReference>
<name>A0AAP2DT76_9BACT</name>
<reference evidence="3 4" key="1">
    <citation type="submission" date="2021-05" db="EMBL/GenBank/DDBJ databases">
        <title>A Polyphasic approach of four new species of the genus Ohtaekwangia: Ohtaekwangia histidinii sp. nov., Ohtaekwangia cretensis sp. nov., Ohtaekwangia indiensis sp. nov., Ohtaekwangia reichenbachii sp. nov. from diverse environment.</title>
        <authorList>
            <person name="Octaviana S."/>
        </authorList>
    </citation>
    <scope>NUCLEOTIDE SEQUENCE [LARGE SCALE GENOMIC DNA]</scope>
    <source>
        <strain evidence="3 4">PWU4</strain>
    </source>
</reference>
<accession>A0AAP2DT76</accession>
<feature type="signal peptide" evidence="1">
    <location>
        <begin position="1"/>
        <end position="22"/>
    </location>
</feature>
<proteinExistence type="predicted"/>
<keyword evidence="1" id="KW-0732">Signal</keyword>
<dbReference type="SUPFAM" id="SSF63829">
    <property type="entry name" value="Calcium-dependent phosphotriesterase"/>
    <property type="match status" value="1"/>
</dbReference>
<evidence type="ECO:0000259" key="2">
    <source>
        <dbReference type="Pfam" id="PF08450"/>
    </source>
</evidence>
<dbReference type="InterPro" id="IPR013658">
    <property type="entry name" value="SGL"/>
</dbReference>